<organism evidence="16 17">
    <name type="scientific">Syntrophotalea acetylenivorans</name>
    <dbReference type="NCBI Taxonomy" id="1842532"/>
    <lineage>
        <taxon>Bacteria</taxon>
        <taxon>Pseudomonadati</taxon>
        <taxon>Thermodesulfobacteriota</taxon>
        <taxon>Desulfuromonadia</taxon>
        <taxon>Desulfuromonadales</taxon>
        <taxon>Syntrophotaleaceae</taxon>
        <taxon>Syntrophotalea</taxon>
    </lineage>
</organism>
<keyword evidence="9" id="KW-0067">ATP-binding</keyword>
<proteinExistence type="predicted"/>
<protein>
    <recommendedName>
        <fullName evidence="3">histidine kinase</fullName>
        <ecNumber evidence="3">2.7.13.3</ecNumber>
    </recommendedName>
</protein>
<feature type="domain" description="Histidine kinase" evidence="13">
    <location>
        <begin position="313"/>
        <end position="528"/>
    </location>
</feature>
<dbReference type="GO" id="GO:0000156">
    <property type="term" value="F:phosphorelay response regulator activity"/>
    <property type="evidence" value="ECO:0007669"/>
    <property type="project" value="TreeGrafter"/>
</dbReference>
<keyword evidence="5" id="KW-0808">Transferase</keyword>
<keyword evidence="8" id="KW-0418">Kinase</keyword>
<evidence type="ECO:0000256" key="4">
    <source>
        <dbReference type="ARBA" id="ARBA00022553"/>
    </source>
</evidence>
<dbReference type="CDD" id="cd00130">
    <property type="entry name" value="PAS"/>
    <property type="match status" value="1"/>
</dbReference>
<comment type="subcellular location">
    <subcellularLocation>
        <location evidence="2">Membrane</location>
        <topology evidence="2">Multi-pass membrane protein</topology>
    </subcellularLocation>
</comment>
<dbReference type="Pfam" id="PF08447">
    <property type="entry name" value="PAS_3"/>
    <property type="match status" value="1"/>
</dbReference>
<dbReference type="RefSeq" id="WP_072283597.1">
    <property type="nucleotide sequence ID" value="NZ_CP015519.1"/>
</dbReference>
<dbReference type="PROSITE" id="PS50112">
    <property type="entry name" value="PAS"/>
    <property type="match status" value="2"/>
</dbReference>
<keyword evidence="11" id="KW-0902">Two-component regulatory system</keyword>
<dbReference type="InterPro" id="IPR050351">
    <property type="entry name" value="BphY/WalK/GraS-like"/>
</dbReference>
<dbReference type="Pfam" id="PF08448">
    <property type="entry name" value="PAS_4"/>
    <property type="match status" value="1"/>
</dbReference>
<dbReference type="InterPro" id="IPR003661">
    <property type="entry name" value="HisK_dim/P_dom"/>
</dbReference>
<feature type="domain" description="PAS" evidence="14">
    <location>
        <begin position="52"/>
        <end position="122"/>
    </location>
</feature>
<dbReference type="InterPro" id="IPR000700">
    <property type="entry name" value="PAS-assoc_C"/>
</dbReference>
<dbReference type="CDD" id="cd00075">
    <property type="entry name" value="HATPase"/>
    <property type="match status" value="1"/>
</dbReference>
<keyword evidence="12" id="KW-0472">Membrane</keyword>
<dbReference type="SMART" id="SM00388">
    <property type="entry name" value="HisKA"/>
    <property type="match status" value="1"/>
</dbReference>
<comment type="catalytic activity">
    <reaction evidence="1">
        <text>ATP + protein L-histidine = ADP + protein N-phospho-L-histidine.</text>
        <dbReference type="EC" id="2.7.13.3"/>
    </reaction>
</comment>
<feature type="domain" description="PAC" evidence="15">
    <location>
        <begin position="126"/>
        <end position="178"/>
    </location>
</feature>
<dbReference type="GO" id="GO:0016020">
    <property type="term" value="C:membrane"/>
    <property type="evidence" value="ECO:0007669"/>
    <property type="project" value="UniProtKB-SubCell"/>
</dbReference>
<evidence type="ECO:0000256" key="9">
    <source>
        <dbReference type="ARBA" id="ARBA00022840"/>
    </source>
</evidence>
<evidence type="ECO:0000256" key="6">
    <source>
        <dbReference type="ARBA" id="ARBA00022692"/>
    </source>
</evidence>
<dbReference type="STRING" id="1842532.A7E78_07140"/>
<dbReference type="SMART" id="SM00086">
    <property type="entry name" value="PAC"/>
    <property type="match status" value="2"/>
</dbReference>
<dbReference type="InterPro" id="IPR004358">
    <property type="entry name" value="Sig_transdc_His_kin-like_C"/>
</dbReference>
<dbReference type="GO" id="GO:0030295">
    <property type="term" value="F:protein kinase activator activity"/>
    <property type="evidence" value="ECO:0007669"/>
    <property type="project" value="TreeGrafter"/>
</dbReference>
<dbReference type="KEGG" id="pef:A7E78_07140"/>
<dbReference type="Pfam" id="PF02518">
    <property type="entry name" value="HATPase_c"/>
    <property type="match status" value="1"/>
</dbReference>
<reference evidence="16 17" key="1">
    <citation type="journal article" date="2017" name="Genome Announc.">
        <title>Complete Genome Sequences of Two Acetylene-Fermenting Pelobacter acetylenicus Strains.</title>
        <authorList>
            <person name="Sutton J.M."/>
            <person name="Baesman S.M."/>
            <person name="Fierst J.L."/>
            <person name="Poret-Peterson A.T."/>
            <person name="Oremland R.S."/>
            <person name="Dunlap D.S."/>
            <person name="Akob D.M."/>
        </authorList>
    </citation>
    <scope>NUCLEOTIDE SEQUENCE [LARGE SCALE GENOMIC DNA]</scope>
    <source>
        <strain evidence="16 17">SFB93</strain>
    </source>
</reference>
<evidence type="ECO:0000256" key="3">
    <source>
        <dbReference type="ARBA" id="ARBA00012438"/>
    </source>
</evidence>
<dbReference type="SMART" id="SM00387">
    <property type="entry name" value="HATPase_c"/>
    <property type="match status" value="1"/>
</dbReference>
<sequence length="528" mass="58819">MLPTKGRSSCLRGGGTLESLIKQRTRELTEVNERLTLSMLRCQRLDGRLRESEELFRSIFEHAAAGMNTITLEGRYLQVNSAFCDFIGYSREELQHLTVFDLTHPDDLLATRERFDAIRQGKCEAFDYEKRFVCKEGKQVWGHVTSAWVFDGYRQPLYGIGLVQDISGRKETEAELKNALASAREARANIACILKSVGDGLIVTDTCQRIVRMNPSAEFLLGITFGQVANRSVNDPYVTALLPAKLVRALCCAEAGGLFEFEQCDSAGASRALQARMSAIHDQADKHSGIITTLRDVSREREIDSMKTEFITTAAHELRTPLTSIQGFSEVLLSRPDLETAQQRSLLAIIHDQSENLSRTVNDLLDLARIESGTGFVLEKTPCDLSQLIEQATSQLSWKSDRHLFEVALPEPDSVVYGDRVKLRQALENILGNAVKYSPEGGPIRVTGQRHDSGFQVSVADEGIGMREDQRQRIFDKFYRADTSNSAIEGVGLGMNIVQEIIKAHGGRIWVESCFGEGTIVHFTLPVE</sequence>
<dbReference type="Proteomes" id="UP000182517">
    <property type="component" value="Chromosome"/>
</dbReference>
<evidence type="ECO:0000256" key="1">
    <source>
        <dbReference type="ARBA" id="ARBA00000085"/>
    </source>
</evidence>
<evidence type="ECO:0000259" key="14">
    <source>
        <dbReference type="PROSITE" id="PS50112"/>
    </source>
</evidence>
<keyword evidence="7" id="KW-0547">Nucleotide-binding</keyword>
<dbReference type="CDD" id="cd00082">
    <property type="entry name" value="HisKA"/>
    <property type="match status" value="1"/>
</dbReference>
<dbReference type="InterPro" id="IPR005467">
    <property type="entry name" value="His_kinase_dom"/>
</dbReference>
<evidence type="ECO:0000256" key="8">
    <source>
        <dbReference type="ARBA" id="ARBA00022777"/>
    </source>
</evidence>
<dbReference type="InterPro" id="IPR036890">
    <property type="entry name" value="HATPase_C_sf"/>
</dbReference>
<keyword evidence="10" id="KW-1133">Transmembrane helix</keyword>
<dbReference type="InterPro" id="IPR001610">
    <property type="entry name" value="PAC"/>
</dbReference>
<evidence type="ECO:0000256" key="12">
    <source>
        <dbReference type="ARBA" id="ARBA00023136"/>
    </source>
</evidence>
<dbReference type="InterPro" id="IPR000014">
    <property type="entry name" value="PAS"/>
</dbReference>
<gene>
    <name evidence="16" type="ORF">A7E78_07140</name>
</gene>
<dbReference type="GO" id="GO:0007234">
    <property type="term" value="P:osmosensory signaling via phosphorelay pathway"/>
    <property type="evidence" value="ECO:0007669"/>
    <property type="project" value="TreeGrafter"/>
</dbReference>
<dbReference type="InterPro" id="IPR013656">
    <property type="entry name" value="PAS_4"/>
</dbReference>
<evidence type="ECO:0000256" key="5">
    <source>
        <dbReference type="ARBA" id="ARBA00022679"/>
    </source>
</evidence>
<dbReference type="SMART" id="SM00091">
    <property type="entry name" value="PAS"/>
    <property type="match status" value="2"/>
</dbReference>
<evidence type="ECO:0000313" key="17">
    <source>
        <dbReference type="Proteomes" id="UP000182517"/>
    </source>
</evidence>
<evidence type="ECO:0000256" key="10">
    <source>
        <dbReference type="ARBA" id="ARBA00022989"/>
    </source>
</evidence>
<evidence type="ECO:0000256" key="7">
    <source>
        <dbReference type="ARBA" id="ARBA00022741"/>
    </source>
</evidence>
<dbReference type="GO" id="GO:0000155">
    <property type="term" value="F:phosphorelay sensor kinase activity"/>
    <property type="evidence" value="ECO:0007669"/>
    <property type="project" value="InterPro"/>
</dbReference>
<feature type="domain" description="PAS" evidence="14">
    <location>
        <begin position="186"/>
        <end position="232"/>
    </location>
</feature>
<dbReference type="Gene3D" id="1.10.287.130">
    <property type="match status" value="1"/>
</dbReference>
<dbReference type="PROSITE" id="PS50109">
    <property type="entry name" value="HIS_KIN"/>
    <property type="match status" value="1"/>
</dbReference>
<keyword evidence="4" id="KW-0597">Phosphoprotein</keyword>
<dbReference type="SUPFAM" id="SSF55785">
    <property type="entry name" value="PYP-like sensor domain (PAS domain)"/>
    <property type="match status" value="2"/>
</dbReference>
<dbReference type="FunFam" id="1.10.287.130:FF:000001">
    <property type="entry name" value="Two-component sensor histidine kinase"/>
    <property type="match status" value="1"/>
</dbReference>
<evidence type="ECO:0000259" key="13">
    <source>
        <dbReference type="PROSITE" id="PS50109"/>
    </source>
</evidence>
<keyword evidence="17" id="KW-1185">Reference proteome</keyword>
<dbReference type="FunFam" id="3.30.565.10:FF:000006">
    <property type="entry name" value="Sensor histidine kinase WalK"/>
    <property type="match status" value="1"/>
</dbReference>
<evidence type="ECO:0000256" key="11">
    <source>
        <dbReference type="ARBA" id="ARBA00023012"/>
    </source>
</evidence>
<evidence type="ECO:0000259" key="15">
    <source>
        <dbReference type="PROSITE" id="PS50113"/>
    </source>
</evidence>
<dbReference type="SUPFAM" id="SSF55874">
    <property type="entry name" value="ATPase domain of HSP90 chaperone/DNA topoisomerase II/histidine kinase"/>
    <property type="match status" value="1"/>
</dbReference>
<dbReference type="PRINTS" id="PR00344">
    <property type="entry name" value="BCTRLSENSOR"/>
</dbReference>
<dbReference type="InterPro" id="IPR013655">
    <property type="entry name" value="PAS_fold_3"/>
</dbReference>
<dbReference type="SUPFAM" id="SSF47384">
    <property type="entry name" value="Homodimeric domain of signal transducing histidine kinase"/>
    <property type="match status" value="1"/>
</dbReference>
<accession>A0A1L3GNY4</accession>
<dbReference type="GO" id="GO:0005524">
    <property type="term" value="F:ATP binding"/>
    <property type="evidence" value="ECO:0007669"/>
    <property type="project" value="UniProtKB-KW"/>
</dbReference>
<dbReference type="EMBL" id="CP015519">
    <property type="protein sequence ID" value="APG27632.1"/>
    <property type="molecule type" value="Genomic_DNA"/>
</dbReference>
<dbReference type="InterPro" id="IPR035965">
    <property type="entry name" value="PAS-like_dom_sf"/>
</dbReference>
<dbReference type="EC" id="2.7.13.3" evidence="3"/>
<name>A0A1L3GNY4_9BACT</name>
<dbReference type="Gene3D" id="3.30.565.10">
    <property type="entry name" value="Histidine kinase-like ATPase, C-terminal domain"/>
    <property type="match status" value="1"/>
</dbReference>
<dbReference type="PROSITE" id="PS50113">
    <property type="entry name" value="PAC"/>
    <property type="match status" value="1"/>
</dbReference>
<dbReference type="Pfam" id="PF00512">
    <property type="entry name" value="HisKA"/>
    <property type="match status" value="1"/>
</dbReference>
<evidence type="ECO:0000256" key="2">
    <source>
        <dbReference type="ARBA" id="ARBA00004141"/>
    </source>
</evidence>
<dbReference type="InterPro" id="IPR036097">
    <property type="entry name" value="HisK_dim/P_sf"/>
</dbReference>
<dbReference type="Gene3D" id="3.30.450.20">
    <property type="entry name" value="PAS domain"/>
    <property type="match status" value="2"/>
</dbReference>
<dbReference type="OrthoDB" id="9808408at2"/>
<dbReference type="NCBIfam" id="TIGR00229">
    <property type="entry name" value="sensory_box"/>
    <property type="match status" value="2"/>
</dbReference>
<keyword evidence="6" id="KW-0812">Transmembrane</keyword>
<dbReference type="InterPro" id="IPR003594">
    <property type="entry name" value="HATPase_dom"/>
</dbReference>
<dbReference type="AlphaFoldDB" id="A0A1L3GNY4"/>
<dbReference type="PANTHER" id="PTHR42878">
    <property type="entry name" value="TWO-COMPONENT HISTIDINE KINASE"/>
    <property type="match status" value="1"/>
</dbReference>
<evidence type="ECO:0000313" key="16">
    <source>
        <dbReference type="EMBL" id="APG27632.1"/>
    </source>
</evidence>
<dbReference type="PANTHER" id="PTHR42878:SF7">
    <property type="entry name" value="SENSOR HISTIDINE KINASE GLRK"/>
    <property type="match status" value="1"/>
</dbReference>